<evidence type="ECO:0000313" key="1">
    <source>
        <dbReference type="EMBL" id="CAI9550590.1"/>
    </source>
</evidence>
<proteinExistence type="predicted"/>
<evidence type="ECO:0000313" key="2">
    <source>
        <dbReference type="Proteomes" id="UP001162483"/>
    </source>
</evidence>
<dbReference type="EMBL" id="CATNWA010005698">
    <property type="protein sequence ID" value="CAI9550590.1"/>
    <property type="molecule type" value="Genomic_DNA"/>
</dbReference>
<comment type="caution">
    <text evidence="1">The sequence shown here is derived from an EMBL/GenBank/DDBJ whole genome shotgun (WGS) entry which is preliminary data.</text>
</comment>
<accession>A0ABN9BT24</accession>
<protein>
    <submittedName>
        <fullName evidence="1">Uncharacterized protein</fullName>
    </submittedName>
</protein>
<organism evidence="1 2">
    <name type="scientific">Staurois parvus</name>
    <dbReference type="NCBI Taxonomy" id="386267"/>
    <lineage>
        <taxon>Eukaryota</taxon>
        <taxon>Metazoa</taxon>
        <taxon>Chordata</taxon>
        <taxon>Craniata</taxon>
        <taxon>Vertebrata</taxon>
        <taxon>Euteleostomi</taxon>
        <taxon>Amphibia</taxon>
        <taxon>Batrachia</taxon>
        <taxon>Anura</taxon>
        <taxon>Neobatrachia</taxon>
        <taxon>Ranoidea</taxon>
        <taxon>Ranidae</taxon>
        <taxon>Staurois</taxon>
    </lineage>
</organism>
<sequence>MVTDWPISDHMIGTSHRGPIQRLVSRCVRRERAQLENAGTIYEQQPAPTPLPSNRLCTWAGQEVV</sequence>
<gene>
    <name evidence="1" type="ORF">SPARVUS_LOCUS3530650</name>
</gene>
<reference evidence="1" key="1">
    <citation type="submission" date="2023-05" db="EMBL/GenBank/DDBJ databases">
        <authorList>
            <person name="Stuckert A."/>
        </authorList>
    </citation>
    <scope>NUCLEOTIDE SEQUENCE</scope>
</reference>
<name>A0ABN9BT24_9NEOB</name>
<dbReference type="Proteomes" id="UP001162483">
    <property type="component" value="Unassembled WGS sequence"/>
</dbReference>
<feature type="non-terminal residue" evidence="1">
    <location>
        <position position="65"/>
    </location>
</feature>
<keyword evidence="2" id="KW-1185">Reference proteome</keyword>